<protein>
    <submittedName>
        <fullName evidence="1">Uncharacterized protein</fullName>
    </submittedName>
</protein>
<dbReference type="Proteomes" id="UP000621799">
    <property type="component" value="Unassembled WGS sequence"/>
</dbReference>
<gene>
    <name evidence="1" type="ORF">IQ235_07625</name>
</gene>
<dbReference type="AlphaFoldDB" id="A0A928VYT6"/>
<dbReference type="RefSeq" id="WP_264320893.1">
    <property type="nucleotide sequence ID" value="NZ_JADEXN010000105.1"/>
</dbReference>
<evidence type="ECO:0000313" key="1">
    <source>
        <dbReference type="EMBL" id="MBE9040648.1"/>
    </source>
</evidence>
<comment type="caution">
    <text evidence="1">The sequence shown here is derived from an EMBL/GenBank/DDBJ whole genome shotgun (WGS) entry which is preliminary data.</text>
</comment>
<dbReference type="EMBL" id="JADEXN010000105">
    <property type="protein sequence ID" value="MBE9040648.1"/>
    <property type="molecule type" value="Genomic_DNA"/>
</dbReference>
<keyword evidence="2" id="KW-1185">Reference proteome</keyword>
<accession>A0A928VYT6</accession>
<name>A0A928VYT6_9CYAN</name>
<organism evidence="1 2">
    <name type="scientific">Zarconia navalis LEGE 11467</name>
    <dbReference type="NCBI Taxonomy" id="1828826"/>
    <lineage>
        <taxon>Bacteria</taxon>
        <taxon>Bacillati</taxon>
        <taxon>Cyanobacteriota</taxon>
        <taxon>Cyanophyceae</taxon>
        <taxon>Oscillatoriophycideae</taxon>
        <taxon>Oscillatoriales</taxon>
        <taxon>Oscillatoriales incertae sedis</taxon>
        <taxon>Zarconia</taxon>
        <taxon>Zarconia navalis</taxon>
    </lineage>
</organism>
<evidence type="ECO:0000313" key="2">
    <source>
        <dbReference type="Proteomes" id="UP000621799"/>
    </source>
</evidence>
<sequence>MARSPTGVCHLMGDRARFRYFENIFDPRHHYFLIIDRWCKKVGLQHCRSRWRDRKTFKLTVVQAVGNRDGT</sequence>
<proteinExistence type="predicted"/>
<reference evidence="1" key="1">
    <citation type="submission" date="2020-10" db="EMBL/GenBank/DDBJ databases">
        <authorList>
            <person name="Castelo-Branco R."/>
            <person name="Eusebio N."/>
            <person name="Adriana R."/>
            <person name="Vieira A."/>
            <person name="Brugerolle De Fraissinette N."/>
            <person name="Rezende De Castro R."/>
            <person name="Schneider M.P."/>
            <person name="Vasconcelos V."/>
            <person name="Leao P.N."/>
        </authorList>
    </citation>
    <scope>NUCLEOTIDE SEQUENCE</scope>
    <source>
        <strain evidence="1">LEGE 11467</strain>
    </source>
</reference>